<organism evidence="2 3">
    <name type="scientific">Liparis tanakae</name>
    <name type="common">Tanaka's snailfish</name>
    <dbReference type="NCBI Taxonomy" id="230148"/>
    <lineage>
        <taxon>Eukaryota</taxon>
        <taxon>Metazoa</taxon>
        <taxon>Chordata</taxon>
        <taxon>Craniata</taxon>
        <taxon>Vertebrata</taxon>
        <taxon>Euteleostomi</taxon>
        <taxon>Actinopterygii</taxon>
        <taxon>Neopterygii</taxon>
        <taxon>Teleostei</taxon>
        <taxon>Neoteleostei</taxon>
        <taxon>Acanthomorphata</taxon>
        <taxon>Eupercaria</taxon>
        <taxon>Perciformes</taxon>
        <taxon>Cottioidei</taxon>
        <taxon>Cottales</taxon>
        <taxon>Liparidae</taxon>
        <taxon>Liparis</taxon>
    </lineage>
</organism>
<reference evidence="2 3" key="1">
    <citation type="submission" date="2019-03" db="EMBL/GenBank/DDBJ databases">
        <title>First draft genome of Liparis tanakae, snailfish: a comprehensive survey of snailfish specific genes.</title>
        <authorList>
            <person name="Kim W."/>
            <person name="Song I."/>
            <person name="Jeong J.-H."/>
            <person name="Kim D."/>
            <person name="Kim S."/>
            <person name="Ryu S."/>
            <person name="Song J.Y."/>
            <person name="Lee S.K."/>
        </authorList>
    </citation>
    <scope>NUCLEOTIDE SEQUENCE [LARGE SCALE GENOMIC DNA]</scope>
    <source>
        <tissue evidence="2">Muscle</tissue>
    </source>
</reference>
<feature type="compositionally biased region" description="Pro residues" evidence="1">
    <location>
        <begin position="50"/>
        <end position="65"/>
    </location>
</feature>
<evidence type="ECO:0000256" key="1">
    <source>
        <dbReference type="SAM" id="MobiDB-lite"/>
    </source>
</evidence>
<feature type="region of interest" description="Disordered" evidence="1">
    <location>
        <begin position="39"/>
        <end position="65"/>
    </location>
</feature>
<comment type="caution">
    <text evidence="2">The sequence shown here is derived from an EMBL/GenBank/DDBJ whole genome shotgun (WGS) entry which is preliminary data.</text>
</comment>
<protein>
    <submittedName>
        <fullName evidence="2">Uncharacterized protein</fullName>
    </submittedName>
</protein>
<proteinExistence type="predicted"/>
<keyword evidence="3" id="KW-1185">Reference proteome</keyword>
<dbReference type="EMBL" id="SRLO01000255">
    <property type="protein sequence ID" value="TNN64349.1"/>
    <property type="molecule type" value="Genomic_DNA"/>
</dbReference>
<name>A0A4Z2HEU5_9TELE</name>
<accession>A0A4Z2HEU5</accession>
<gene>
    <name evidence="2" type="ORF">EYF80_025479</name>
</gene>
<dbReference type="AlphaFoldDB" id="A0A4Z2HEU5"/>
<sequence>MWAKLPERVVTSRCIALNAALQLQIGHRGRGLSLHLDITGTGNKSCTRSTPPPPPSPPPPPLLTSPALLCPPPLFQPGGIRSLWKQGLRGF</sequence>
<evidence type="ECO:0000313" key="2">
    <source>
        <dbReference type="EMBL" id="TNN64349.1"/>
    </source>
</evidence>
<evidence type="ECO:0000313" key="3">
    <source>
        <dbReference type="Proteomes" id="UP000314294"/>
    </source>
</evidence>
<dbReference type="Proteomes" id="UP000314294">
    <property type="component" value="Unassembled WGS sequence"/>
</dbReference>